<proteinExistence type="inferred from homology"/>
<keyword evidence="5" id="KW-0106">Calcium</keyword>
<feature type="active site" evidence="7">
    <location>
        <position position="293"/>
    </location>
</feature>
<evidence type="ECO:0000256" key="2">
    <source>
        <dbReference type="ARBA" id="ARBA00006699"/>
    </source>
</evidence>
<dbReference type="Gene3D" id="1.50.10.100">
    <property type="entry name" value="Chondroitin AC/alginate lyase"/>
    <property type="match status" value="1"/>
</dbReference>
<evidence type="ECO:0000256" key="1">
    <source>
        <dbReference type="ARBA" id="ARBA00001913"/>
    </source>
</evidence>
<dbReference type="SUPFAM" id="SSF49863">
    <property type="entry name" value="Hyaluronate lyase-like, C-terminal domain"/>
    <property type="match status" value="1"/>
</dbReference>
<dbReference type="InterPro" id="IPR008929">
    <property type="entry name" value="Chondroitin_lyas"/>
</dbReference>
<reference evidence="12" key="1">
    <citation type="journal article" date="2021" name="PeerJ">
        <title>Extensive microbial diversity within the chicken gut microbiome revealed by metagenomics and culture.</title>
        <authorList>
            <person name="Gilroy R."/>
            <person name="Ravi A."/>
            <person name="Getino M."/>
            <person name="Pursley I."/>
            <person name="Horton D.L."/>
            <person name="Alikhan N.F."/>
            <person name="Baker D."/>
            <person name="Gharbi K."/>
            <person name="Hall N."/>
            <person name="Watson M."/>
            <person name="Adriaenssens E.M."/>
            <person name="Foster-Nyarko E."/>
            <person name="Jarju S."/>
            <person name="Secka A."/>
            <person name="Antonio M."/>
            <person name="Oren A."/>
            <person name="Chaudhuri R.R."/>
            <person name="La Ragione R."/>
            <person name="Hildebrand F."/>
            <person name="Pallen M.J."/>
        </authorList>
    </citation>
    <scope>NUCLEOTIDE SEQUENCE</scope>
    <source>
        <strain evidence="12">9794</strain>
    </source>
</reference>
<dbReference type="InterPro" id="IPR004103">
    <property type="entry name" value="Lyase_8_C"/>
</dbReference>
<protein>
    <submittedName>
        <fullName evidence="12">Polysaccharide lyase 8 family protein</fullName>
    </submittedName>
</protein>
<dbReference type="Gene3D" id="2.70.98.10">
    <property type="match status" value="1"/>
</dbReference>
<dbReference type="InterPro" id="IPR011071">
    <property type="entry name" value="Lyase_8-like_C"/>
</dbReference>
<dbReference type="Pfam" id="PF02884">
    <property type="entry name" value="Lyase_8_C"/>
    <property type="match status" value="1"/>
</dbReference>
<feature type="signal peptide" evidence="8">
    <location>
        <begin position="1"/>
        <end position="23"/>
    </location>
</feature>
<dbReference type="GO" id="GO:0005576">
    <property type="term" value="C:extracellular region"/>
    <property type="evidence" value="ECO:0007669"/>
    <property type="project" value="InterPro"/>
</dbReference>
<feature type="active site" evidence="7">
    <location>
        <position position="230"/>
    </location>
</feature>
<evidence type="ECO:0000256" key="8">
    <source>
        <dbReference type="SAM" id="SignalP"/>
    </source>
</evidence>
<dbReference type="GO" id="GO:0016837">
    <property type="term" value="F:carbon-oxygen lyase activity, acting on polysaccharides"/>
    <property type="evidence" value="ECO:0007669"/>
    <property type="project" value="UniProtKB-ARBA"/>
</dbReference>
<accession>A0A921HL24</accession>
<dbReference type="PROSITE" id="PS51257">
    <property type="entry name" value="PROKAR_LIPOPROTEIN"/>
    <property type="match status" value="1"/>
</dbReference>
<evidence type="ECO:0000313" key="12">
    <source>
        <dbReference type="EMBL" id="HJF82364.1"/>
    </source>
</evidence>
<evidence type="ECO:0000256" key="7">
    <source>
        <dbReference type="PIRSR" id="PIRSR638970-1"/>
    </source>
</evidence>
<feature type="active site" evidence="7">
    <location>
        <position position="239"/>
    </location>
</feature>
<dbReference type="InterPro" id="IPR014718">
    <property type="entry name" value="GH-type_carb-bd"/>
</dbReference>
<feature type="domain" description="Polysaccharide lyase family 8 C-terminal" evidence="10">
    <location>
        <begin position="612"/>
        <end position="681"/>
    </location>
</feature>
<evidence type="ECO:0000256" key="5">
    <source>
        <dbReference type="ARBA" id="ARBA00022837"/>
    </source>
</evidence>
<comment type="caution">
    <text evidence="12">The sequence shown here is derived from an EMBL/GenBank/DDBJ whole genome shotgun (WGS) entry which is preliminary data.</text>
</comment>
<comment type="similarity">
    <text evidence="2">Belongs to the polysaccharide lyase 8 family.</text>
</comment>
<evidence type="ECO:0000256" key="6">
    <source>
        <dbReference type="ARBA" id="ARBA00023239"/>
    </source>
</evidence>
<evidence type="ECO:0000259" key="11">
    <source>
        <dbReference type="Pfam" id="PF08124"/>
    </source>
</evidence>
<keyword evidence="4 8" id="KW-0732">Signal</keyword>
<dbReference type="Proteomes" id="UP000722357">
    <property type="component" value="Unassembled WGS sequence"/>
</dbReference>
<dbReference type="Gene3D" id="2.60.220.10">
    <property type="entry name" value="Polysaccharide lyase family 8-like, C-terminal"/>
    <property type="match status" value="1"/>
</dbReference>
<organism evidence="12 13">
    <name type="scientific">Phocaeicola plebeius</name>
    <dbReference type="NCBI Taxonomy" id="310297"/>
    <lineage>
        <taxon>Bacteria</taxon>
        <taxon>Pseudomonadati</taxon>
        <taxon>Bacteroidota</taxon>
        <taxon>Bacteroidia</taxon>
        <taxon>Bacteroidales</taxon>
        <taxon>Bacteroidaceae</taxon>
        <taxon>Phocaeicola</taxon>
    </lineage>
</organism>
<dbReference type="InterPro" id="IPR011013">
    <property type="entry name" value="Gal_mutarotase_sf_dom"/>
</dbReference>
<dbReference type="PANTHER" id="PTHR38481">
    <property type="entry name" value="HYALURONATE LYASE"/>
    <property type="match status" value="1"/>
</dbReference>
<dbReference type="EMBL" id="DYWE01000123">
    <property type="protein sequence ID" value="HJF82364.1"/>
    <property type="molecule type" value="Genomic_DNA"/>
</dbReference>
<evidence type="ECO:0000259" key="9">
    <source>
        <dbReference type="Pfam" id="PF02278"/>
    </source>
</evidence>
<feature type="chain" id="PRO_5036748178" evidence="8">
    <location>
        <begin position="24"/>
        <end position="714"/>
    </location>
</feature>
<dbReference type="InterPro" id="IPR038970">
    <property type="entry name" value="Lyase_8"/>
</dbReference>
<reference evidence="12" key="2">
    <citation type="submission" date="2021-09" db="EMBL/GenBank/DDBJ databases">
        <authorList>
            <person name="Gilroy R."/>
        </authorList>
    </citation>
    <scope>NUCLEOTIDE SEQUENCE</scope>
    <source>
        <strain evidence="12">9794</strain>
    </source>
</reference>
<comment type="subunit">
    <text evidence="3">Monomer.</text>
</comment>
<dbReference type="AlphaFoldDB" id="A0A921HL24"/>
<dbReference type="GO" id="GO:0030246">
    <property type="term" value="F:carbohydrate binding"/>
    <property type="evidence" value="ECO:0007669"/>
    <property type="project" value="InterPro"/>
</dbReference>
<dbReference type="InterPro" id="IPR012970">
    <property type="entry name" value="Lyase_8_alpha_N"/>
</dbReference>
<keyword evidence="6 12" id="KW-0456">Lyase</keyword>
<sequence>MNRPLQTLTLAAALSCTMATGWASILTQTPNQKNNDYEMFMEKIRHTTIKNPSIDKNLALFQENGSFSDIDYDDTQMTNWTPIQHIERLSDFVYAYTNEKNKYYQNEDLYQKIVKGLEYWYDVDSESDNWWHNQISEPQKLGVLLIQMRIGKKQIPQELETKILKRIQETGGDPAKWTGANRTDIALHWIYRSCLTQNEADLKTAIDNVFNPVVYTTEEGFQHDNSYFQHGEQLYIGGYGDEILKGVTQVASYALGTQYQLDKEKVELLSKFMRETYYRTVRGQNMSFDVVGRSVSRPGLLNKRTTTTYAQRMIDIDPAHADEYKAIIARLNRKQPADYQVTVSHTHYFRGDYSLHVRPQYNFDVRLASTRTKKCEYGNKENLKTYFMSDGCTNIVQTGDEYFNIFPVWNWRHIPGTTAPQVEKIPMDPKAWGVLGTSTYAGGVSDSIYGATAYAYMDTNPEVNTGAKKSWYFFDNEVVCLGAGIQSTSTYPVHTTVNQCFLKDGILVDKGGKEETLANGSYTLQAPQWVLHDKIGYFFPQKEEVFLTAQTQSGRWYDINTSKSKKEEKMDVFTLGINHGVGPKDGSYAYIVVPGKTSAQEMEAYQKENAIEILSNNAKVQAVRNTKLNVWMVTFFEAGTFKHKELSVTVDKPCVLMVKDINAKSANLHIADPGQTQSPIQVELKIGKKKQALTADFSQTGIYAGATKQYTVKL</sequence>
<dbReference type="CDD" id="cd01083">
    <property type="entry name" value="GAG_Lyase"/>
    <property type="match status" value="1"/>
</dbReference>
<comment type="cofactor">
    <cofactor evidence="1">
        <name>Ca(2+)</name>
        <dbReference type="ChEBI" id="CHEBI:29108"/>
    </cofactor>
</comment>
<dbReference type="SUPFAM" id="SSF48230">
    <property type="entry name" value="Chondroitin AC/alginate lyase"/>
    <property type="match status" value="1"/>
</dbReference>
<dbReference type="GO" id="GO:0005975">
    <property type="term" value="P:carbohydrate metabolic process"/>
    <property type="evidence" value="ECO:0007669"/>
    <property type="project" value="InterPro"/>
</dbReference>
<evidence type="ECO:0000313" key="13">
    <source>
        <dbReference type="Proteomes" id="UP000722357"/>
    </source>
</evidence>
<feature type="domain" description="Polysaccharide lyase family 8 central" evidence="9">
    <location>
        <begin position="345"/>
        <end position="596"/>
    </location>
</feature>
<dbReference type="SUPFAM" id="SSF74650">
    <property type="entry name" value="Galactose mutarotase-like"/>
    <property type="match status" value="1"/>
</dbReference>
<evidence type="ECO:0000259" key="10">
    <source>
        <dbReference type="Pfam" id="PF02884"/>
    </source>
</evidence>
<feature type="domain" description="Polysaccharide lyase 8 N-terminal alpha-helical" evidence="11">
    <location>
        <begin position="37"/>
        <end position="328"/>
    </location>
</feature>
<dbReference type="Pfam" id="PF08124">
    <property type="entry name" value="Lyase_8_N"/>
    <property type="match status" value="1"/>
</dbReference>
<gene>
    <name evidence="12" type="ORF">K8V40_12085</name>
</gene>
<evidence type="ECO:0000256" key="3">
    <source>
        <dbReference type="ARBA" id="ARBA00011245"/>
    </source>
</evidence>
<evidence type="ECO:0000256" key="4">
    <source>
        <dbReference type="ARBA" id="ARBA00022729"/>
    </source>
</evidence>
<dbReference type="InterPro" id="IPR003159">
    <property type="entry name" value="Lyase_8_central_dom"/>
</dbReference>
<dbReference type="PANTHER" id="PTHR38481:SF1">
    <property type="entry name" value="HYALURONATE LYASE"/>
    <property type="match status" value="1"/>
</dbReference>
<name>A0A921HL24_9BACT</name>
<dbReference type="Pfam" id="PF02278">
    <property type="entry name" value="Lyase_8"/>
    <property type="match status" value="1"/>
</dbReference>